<dbReference type="RefSeq" id="WP_021239478.1">
    <property type="nucleotide sequence ID" value="NZ_ATHO01000149.1"/>
</dbReference>
<accession>T0GDV5</accession>
<evidence type="ECO:0000256" key="1">
    <source>
        <dbReference type="SAM" id="Phobius"/>
    </source>
</evidence>
<dbReference type="InterPro" id="IPR006860">
    <property type="entry name" value="FecR"/>
</dbReference>
<dbReference type="PIRSF" id="PIRSF018266">
    <property type="entry name" value="FecR"/>
    <property type="match status" value="1"/>
</dbReference>
<keyword evidence="1" id="KW-0472">Membrane</keyword>
<evidence type="ECO:0000313" key="3">
    <source>
        <dbReference type="EMBL" id="EQB01951.1"/>
    </source>
</evidence>
<dbReference type="Gene3D" id="2.60.120.1440">
    <property type="match status" value="1"/>
</dbReference>
<keyword evidence="1" id="KW-0812">Transmembrane</keyword>
<name>T0GDV5_9SPHN</name>
<dbReference type="PATRIC" id="fig|1329909.3.peg.3311"/>
<dbReference type="GO" id="GO:0016989">
    <property type="term" value="F:sigma factor antagonist activity"/>
    <property type="evidence" value="ECO:0007669"/>
    <property type="project" value="TreeGrafter"/>
</dbReference>
<feature type="transmembrane region" description="Helical" evidence="1">
    <location>
        <begin position="81"/>
        <end position="101"/>
    </location>
</feature>
<reference evidence="3 4" key="1">
    <citation type="journal article" date="2013" name="Genome Announc.">
        <title>Draft Genome Sequence of Sphingobium quisquiliarum Strain P25T, a Novel Hexachlorocyclohexane (HCH)-Degrading Bacterium Isolated from an HCH Dumpsite.</title>
        <authorList>
            <person name="Kumar Singh A."/>
            <person name="Sangwan N."/>
            <person name="Sharma A."/>
            <person name="Gupta V."/>
            <person name="Khurana J.P."/>
            <person name="Lal R."/>
        </authorList>
    </citation>
    <scope>NUCLEOTIDE SEQUENCE [LARGE SCALE GENOMIC DNA]</scope>
    <source>
        <strain evidence="3 4">P25</strain>
    </source>
</reference>
<sequence>MTRRESSADIDIAAADWAARLDRSMLTSAEQGDLNVWLAADSRRLGALARAQAMLVPLDAQAQDAAPLLAVPQPARFSRRALLGSGLSTAAMAAGGAWLFLRAAPERFTTRKGEVRLVPLADGSSMTLNTASHVEVLFDAHRRHVRLIDGEALFEVARERQRPFTVKAGDMQAEALGTVFSVANIPSRPLTVTVKQGRVAMRHARSTATLALAANMQGTIDAQGQLASTDLAPGTIDRDIAWREGKIIFSGETLRSAAAEFARYSDVPIAFADAFTGNRTISGYYSATDVSGFVEAVSLSLGLRVAPRDGGYVLSAQTVIS</sequence>
<dbReference type="Proteomes" id="UP000015525">
    <property type="component" value="Unassembled WGS sequence"/>
</dbReference>
<dbReference type="PANTHER" id="PTHR30273:SF2">
    <property type="entry name" value="PROTEIN FECR"/>
    <property type="match status" value="1"/>
</dbReference>
<dbReference type="EMBL" id="ATHO01000149">
    <property type="protein sequence ID" value="EQB01951.1"/>
    <property type="molecule type" value="Genomic_DNA"/>
</dbReference>
<evidence type="ECO:0000259" key="2">
    <source>
        <dbReference type="Pfam" id="PF04773"/>
    </source>
</evidence>
<organism evidence="3 4">
    <name type="scientific">Sphingobium quisquiliarum P25</name>
    <dbReference type="NCBI Taxonomy" id="1329909"/>
    <lineage>
        <taxon>Bacteria</taxon>
        <taxon>Pseudomonadati</taxon>
        <taxon>Pseudomonadota</taxon>
        <taxon>Alphaproteobacteria</taxon>
        <taxon>Sphingomonadales</taxon>
        <taxon>Sphingomonadaceae</taxon>
        <taxon>Sphingobium</taxon>
    </lineage>
</organism>
<dbReference type="AlphaFoldDB" id="T0GDV5"/>
<dbReference type="Pfam" id="PF04773">
    <property type="entry name" value="FecR"/>
    <property type="match status" value="1"/>
</dbReference>
<dbReference type="PANTHER" id="PTHR30273">
    <property type="entry name" value="PERIPLASMIC SIGNAL SENSOR AND SIGMA FACTOR ACTIVATOR FECR-RELATED"/>
    <property type="match status" value="1"/>
</dbReference>
<feature type="domain" description="FecR protein" evidence="2">
    <location>
        <begin position="107"/>
        <end position="199"/>
    </location>
</feature>
<keyword evidence="4" id="KW-1185">Reference proteome</keyword>
<keyword evidence="1" id="KW-1133">Transmembrane helix</keyword>
<gene>
    <name evidence="3" type="ORF">L288_17165</name>
</gene>
<protein>
    <recommendedName>
        <fullName evidence="2">FecR protein domain-containing protein</fullName>
    </recommendedName>
</protein>
<comment type="caution">
    <text evidence="3">The sequence shown here is derived from an EMBL/GenBank/DDBJ whole genome shotgun (WGS) entry which is preliminary data.</text>
</comment>
<dbReference type="InterPro" id="IPR012373">
    <property type="entry name" value="Ferrdict_sens_TM"/>
</dbReference>
<dbReference type="Gene3D" id="3.55.50.30">
    <property type="match status" value="1"/>
</dbReference>
<evidence type="ECO:0000313" key="4">
    <source>
        <dbReference type="Proteomes" id="UP000015525"/>
    </source>
</evidence>
<proteinExistence type="predicted"/>